<gene>
    <name evidence="1" type="ORF">BOW51_12205</name>
</gene>
<dbReference type="Proteomes" id="UP000190896">
    <property type="component" value="Unassembled WGS sequence"/>
</dbReference>
<reference evidence="1 2" key="1">
    <citation type="submission" date="2016-11" db="EMBL/GenBank/DDBJ databases">
        <title>Mixed transmission modes and dynamic genome evolution in an obligate animal-bacterial symbiosis.</title>
        <authorList>
            <person name="Russell S.L."/>
            <person name="Corbett-Detig R.B."/>
            <person name="Cavanaugh C.M."/>
        </authorList>
    </citation>
    <scope>NUCLEOTIDE SEQUENCE [LARGE SCALE GENOMIC DNA]</scope>
    <source>
        <strain evidence="1">Se-Cadez</strain>
    </source>
</reference>
<sequence length="217" mass="24339">MGEQAKEQLKSILQESHEIGIGPFLPASWRRNAAYADEVFTRNDLMQSLEAFQHLFDSPPSFFGAVDWQVNPHLLKLEEELGFNHACDVRGKMAFLPSLQDVSSGCIQIPTTLPTINELLANPSVNEHNVHEFLFAVSQRVLPNGEVFCVNAEQEGIERLVIMERIIVMWKGSQWEFKTLGELVQSIGNDKPPWHQVGWAEVAGHAGHVAMQSLKVV</sequence>
<dbReference type="AlphaFoldDB" id="A0A1T2KN82"/>
<dbReference type="InterPro" id="IPR011330">
    <property type="entry name" value="Glyco_hydro/deAcase_b/a-brl"/>
</dbReference>
<dbReference type="Gene3D" id="3.20.20.370">
    <property type="entry name" value="Glycoside hydrolase/deacetylase"/>
    <property type="match status" value="1"/>
</dbReference>
<evidence type="ECO:0000313" key="1">
    <source>
        <dbReference type="EMBL" id="OOZ34323.1"/>
    </source>
</evidence>
<organism evidence="1 2">
    <name type="scientific">Solemya velesiana gill symbiont</name>
    <dbReference type="NCBI Taxonomy" id="1918948"/>
    <lineage>
        <taxon>Bacteria</taxon>
        <taxon>Pseudomonadati</taxon>
        <taxon>Pseudomonadota</taxon>
        <taxon>Gammaproteobacteria</taxon>
        <taxon>sulfur-oxidizing symbionts</taxon>
    </lineage>
</organism>
<evidence type="ECO:0000313" key="2">
    <source>
        <dbReference type="Proteomes" id="UP000190896"/>
    </source>
</evidence>
<accession>A0A1T2KN82</accession>
<name>A0A1T2KN82_9GAMM</name>
<dbReference type="EMBL" id="MPRJ01000113">
    <property type="protein sequence ID" value="OOZ34323.1"/>
    <property type="molecule type" value="Genomic_DNA"/>
</dbReference>
<comment type="caution">
    <text evidence="1">The sequence shown here is derived from an EMBL/GenBank/DDBJ whole genome shotgun (WGS) entry which is preliminary data.</text>
</comment>
<proteinExistence type="predicted"/>
<dbReference type="SUPFAM" id="SSF88713">
    <property type="entry name" value="Glycoside hydrolase/deacetylase"/>
    <property type="match status" value="1"/>
</dbReference>
<keyword evidence="2" id="KW-1185">Reference proteome</keyword>
<dbReference type="GO" id="GO:0005975">
    <property type="term" value="P:carbohydrate metabolic process"/>
    <property type="evidence" value="ECO:0007669"/>
    <property type="project" value="InterPro"/>
</dbReference>
<protein>
    <submittedName>
        <fullName evidence="1">Uncharacterized protein</fullName>
    </submittedName>
</protein>